<keyword evidence="3 5" id="KW-1133">Transmembrane helix</keyword>
<feature type="transmembrane region" description="Helical" evidence="5">
    <location>
        <begin position="309"/>
        <end position="330"/>
    </location>
</feature>
<evidence type="ECO:0000256" key="2">
    <source>
        <dbReference type="ARBA" id="ARBA00022692"/>
    </source>
</evidence>
<name>A0ABV2L2B9_9HYPH</name>
<comment type="subcellular location">
    <subcellularLocation>
        <location evidence="1">Membrane</location>
        <topology evidence="1">Multi-pass membrane protein</topology>
    </subcellularLocation>
</comment>
<feature type="transmembrane region" description="Helical" evidence="5">
    <location>
        <begin position="432"/>
        <end position="454"/>
    </location>
</feature>
<evidence type="ECO:0000313" key="7">
    <source>
        <dbReference type="Proteomes" id="UP001549145"/>
    </source>
</evidence>
<evidence type="ECO:0000256" key="1">
    <source>
        <dbReference type="ARBA" id="ARBA00004141"/>
    </source>
</evidence>
<keyword evidence="4 5" id="KW-0472">Membrane</keyword>
<dbReference type="InterPro" id="IPR001898">
    <property type="entry name" value="SLC13A/DASS"/>
</dbReference>
<dbReference type="RefSeq" id="WP_238281270.1">
    <property type="nucleotide sequence ID" value="NZ_BPQL01000120.1"/>
</dbReference>
<dbReference type="Proteomes" id="UP001549145">
    <property type="component" value="Unassembled WGS sequence"/>
</dbReference>
<accession>A0ABV2L2B9</accession>
<evidence type="ECO:0000256" key="4">
    <source>
        <dbReference type="ARBA" id="ARBA00023136"/>
    </source>
</evidence>
<dbReference type="EMBL" id="JBEPMM010000003">
    <property type="protein sequence ID" value="MET3691982.1"/>
    <property type="molecule type" value="Genomic_DNA"/>
</dbReference>
<dbReference type="PANTHER" id="PTHR43652">
    <property type="entry name" value="BASIC AMINO ACID ANTIPORTER YFCC-RELATED"/>
    <property type="match status" value="1"/>
</dbReference>
<feature type="transmembrane region" description="Helical" evidence="5">
    <location>
        <begin position="167"/>
        <end position="189"/>
    </location>
</feature>
<feature type="transmembrane region" description="Helical" evidence="5">
    <location>
        <begin position="276"/>
        <end position="297"/>
    </location>
</feature>
<dbReference type="Pfam" id="PF00939">
    <property type="entry name" value="Na_sulph_symp"/>
    <property type="match status" value="1"/>
</dbReference>
<feature type="transmembrane region" description="Helical" evidence="5">
    <location>
        <begin position="79"/>
        <end position="97"/>
    </location>
</feature>
<gene>
    <name evidence="6" type="ORF">ABID43_001513</name>
</gene>
<feature type="transmembrane region" description="Helical" evidence="5">
    <location>
        <begin position="35"/>
        <end position="67"/>
    </location>
</feature>
<keyword evidence="2 5" id="KW-0812">Transmembrane</keyword>
<comment type="caution">
    <text evidence="6">The sequence shown here is derived from an EMBL/GenBank/DDBJ whole genome shotgun (WGS) entry which is preliminary data.</text>
</comment>
<keyword evidence="7" id="KW-1185">Reference proteome</keyword>
<evidence type="ECO:0000313" key="6">
    <source>
        <dbReference type="EMBL" id="MET3691982.1"/>
    </source>
</evidence>
<feature type="transmembrane region" description="Helical" evidence="5">
    <location>
        <begin position="350"/>
        <end position="368"/>
    </location>
</feature>
<evidence type="ECO:0000256" key="3">
    <source>
        <dbReference type="ARBA" id="ARBA00022989"/>
    </source>
</evidence>
<proteinExistence type="predicted"/>
<organism evidence="6 7">
    <name type="scientific">Methylobacterium goesingense</name>
    <dbReference type="NCBI Taxonomy" id="243690"/>
    <lineage>
        <taxon>Bacteria</taxon>
        <taxon>Pseudomonadati</taxon>
        <taxon>Pseudomonadota</taxon>
        <taxon>Alphaproteobacteria</taxon>
        <taxon>Hyphomicrobiales</taxon>
        <taxon>Methylobacteriaceae</taxon>
        <taxon>Methylobacterium</taxon>
    </lineage>
</organism>
<dbReference type="InterPro" id="IPR051679">
    <property type="entry name" value="DASS-Related_Transporters"/>
</dbReference>
<sequence length="463" mass="48267">MHLMSARTLSATGLLVALAFAVTLPEDLDWPARAAMLAFGGAAILWVLTGLSAAYVAVAAAVSLVAVRAVEQRALIEGLGSKVVWLVIGTFVLGAAVEKSGLAGRLTALIAGRGTSVGGLMWRLTLGIVPLAFLIPSTSGRATVLLPLHRSLTEADDDPRLAKAIGLLIPALIVLSTICSLTGAGSHLVTVDLLERLSDQSIDFGQWMLWGLPFGVAACLITTFLIGHLFLDAETRARQVAEIEASSGPLSAKEWRAGAVVLAMLGLWLTEGYHPFGIATVAVVGAVILTMPVVGVLDWEDGVKAVNWSLVLFIAASLVLGRALISTGAAKWLIGSALSASGLGSDSPPLPILLGLTALGLTAHLYMVSHTARVVALLPPLLLLADKLGLSPVAVAFLANAGMDYCLTLPVSSKALLIFQSEERPAWTSTDLLKLGALLAPAYAVLMIAAYYVFWSHTGLALR</sequence>
<feature type="transmembrane region" description="Helical" evidence="5">
    <location>
        <begin position="209"/>
        <end position="231"/>
    </location>
</feature>
<dbReference type="PANTHER" id="PTHR43652:SF2">
    <property type="entry name" value="BASIC AMINO ACID ANTIPORTER YFCC-RELATED"/>
    <property type="match status" value="1"/>
</dbReference>
<protein>
    <submittedName>
        <fullName evidence="6">Anion transporter</fullName>
    </submittedName>
</protein>
<evidence type="ECO:0000256" key="5">
    <source>
        <dbReference type="SAM" id="Phobius"/>
    </source>
</evidence>
<reference evidence="6 7" key="1">
    <citation type="submission" date="2024-06" db="EMBL/GenBank/DDBJ databases">
        <title>Genomic Encyclopedia of Type Strains, Phase IV (KMG-IV): sequencing the most valuable type-strain genomes for metagenomic binning, comparative biology and taxonomic classification.</title>
        <authorList>
            <person name="Goeker M."/>
        </authorList>
    </citation>
    <scope>NUCLEOTIDE SEQUENCE [LARGE SCALE GENOMIC DNA]</scope>
    <source>
        <strain evidence="6 7">DSM 21331</strain>
    </source>
</reference>